<evidence type="ECO:0000256" key="6">
    <source>
        <dbReference type="ARBA" id="ARBA00022989"/>
    </source>
</evidence>
<evidence type="ECO:0000313" key="11">
    <source>
        <dbReference type="EMBL" id="RZC43012.1"/>
    </source>
</evidence>
<gene>
    <name evidence="11" type="ORF">BDFB_010970</name>
</gene>
<feature type="transmembrane region" description="Helical" evidence="10">
    <location>
        <begin position="318"/>
        <end position="335"/>
    </location>
</feature>
<keyword evidence="6 10" id="KW-1133">Transmembrane helix</keyword>
<dbReference type="GO" id="GO:0007165">
    <property type="term" value="P:signal transduction"/>
    <property type="evidence" value="ECO:0007669"/>
    <property type="project" value="UniProtKB-KW"/>
</dbReference>
<organism evidence="11 12">
    <name type="scientific">Asbolus verrucosus</name>
    <name type="common">Desert ironclad beetle</name>
    <dbReference type="NCBI Taxonomy" id="1661398"/>
    <lineage>
        <taxon>Eukaryota</taxon>
        <taxon>Metazoa</taxon>
        <taxon>Ecdysozoa</taxon>
        <taxon>Arthropoda</taxon>
        <taxon>Hexapoda</taxon>
        <taxon>Insecta</taxon>
        <taxon>Pterygota</taxon>
        <taxon>Neoptera</taxon>
        <taxon>Endopterygota</taxon>
        <taxon>Coleoptera</taxon>
        <taxon>Polyphaga</taxon>
        <taxon>Cucujiformia</taxon>
        <taxon>Tenebrionidae</taxon>
        <taxon>Pimeliinae</taxon>
        <taxon>Asbolus</taxon>
    </lineage>
</organism>
<dbReference type="Pfam" id="PF02949">
    <property type="entry name" value="7tm_6"/>
    <property type="match status" value="1"/>
</dbReference>
<dbReference type="InterPro" id="IPR004117">
    <property type="entry name" value="7tm6_olfct_rcpt"/>
</dbReference>
<keyword evidence="4 10" id="KW-0812">Transmembrane</keyword>
<keyword evidence="8" id="KW-0675">Receptor</keyword>
<evidence type="ECO:0000256" key="1">
    <source>
        <dbReference type="ARBA" id="ARBA00004651"/>
    </source>
</evidence>
<keyword evidence="5" id="KW-0552">Olfaction</keyword>
<feature type="non-terminal residue" evidence="11">
    <location>
        <position position="344"/>
    </location>
</feature>
<evidence type="ECO:0000256" key="4">
    <source>
        <dbReference type="ARBA" id="ARBA00022692"/>
    </source>
</evidence>
<evidence type="ECO:0000256" key="8">
    <source>
        <dbReference type="ARBA" id="ARBA00023170"/>
    </source>
</evidence>
<protein>
    <submittedName>
        <fullName evidence="11">7tm 6 domain containing protein</fullName>
    </submittedName>
</protein>
<keyword evidence="12" id="KW-1185">Reference proteome</keyword>
<dbReference type="GO" id="GO:0005886">
    <property type="term" value="C:plasma membrane"/>
    <property type="evidence" value="ECO:0007669"/>
    <property type="project" value="UniProtKB-SubCell"/>
</dbReference>
<feature type="transmembrane region" description="Helical" evidence="10">
    <location>
        <begin position="68"/>
        <end position="89"/>
    </location>
</feature>
<dbReference type="PANTHER" id="PTHR21137:SF35">
    <property type="entry name" value="ODORANT RECEPTOR 19A-RELATED"/>
    <property type="match status" value="1"/>
</dbReference>
<feature type="transmembrane region" description="Helical" evidence="10">
    <location>
        <begin position="208"/>
        <end position="229"/>
    </location>
</feature>
<comment type="subcellular location">
    <subcellularLocation>
        <location evidence="1">Cell membrane</location>
        <topology evidence="1">Multi-pass membrane protein</topology>
    </subcellularLocation>
</comment>
<keyword evidence="7 10" id="KW-0472">Membrane</keyword>
<dbReference type="Proteomes" id="UP000292052">
    <property type="component" value="Unassembled WGS sequence"/>
</dbReference>
<comment type="caution">
    <text evidence="11">The sequence shown here is derived from an EMBL/GenBank/DDBJ whole genome shotgun (WGS) entry which is preliminary data.</text>
</comment>
<feature type="transmembrane region" description="Helical" evidence="10">
    <location>
        <begin position="241"/>
        <end position="261"/>
    </location>
</feature>
<evidence type="ECO:0000256" key="5">
    <source>
        <dbReference type="ARBA" id="ARBA00022725"/>
    </source>
</evidence>
<dbReference type="OrthoDB" id="7545962at2759"/>
<evidence type="ECO:0000256" key="2">
    <source>
        <dbReference type="ARBA" id="ARBA00022475"/>
    </source>
</evidence>
<dbReference type="PANTHER" id="PTHR21137">
    <property type="entry name" value="ODORANT RECEPTOR"/>
    <property type="match status" value="1"/>
</dbReference>
<evidence type="ECO:0000256" key="10">
    <source>
        <dbReference type="SAM" id="Phobius"/>
    </source>
</evidence>
<keyword evidence="3" id="KW-0716">Sensory transduction</keyword>
<keyword evidence="9" id="KW-0807">Transducer</keyword>
<accession>A0A482WCP3</accession>
<evidence type="ECO:0000256" key="3">
    <source>
        <dbReference type="ARBA" id="ARBA00022606"/>
    </source>
</evidence>
<dbReference type="EMBL" id="QDEB01002719">
    <property type="protein sequence ID" value="RZC43012.1"/>
    <property type="molecule type" value="Genomic_DNA"/>
</dbReference>
<name>A0A482WCP3_ASBVE</name>
<proteinExistence type="predicted"/>
<dbReference type="AlphaFoldDB" id="A0A482WCP3"/>
<dbReference type="GO" id="GO:0004984">
    <property type="term" value="F:olfactory receptor activity"/>
    <property type="evidence" value="ECO:0007669"/>
    <property type="project" value="InterPro"/>
</dbReference>
<sequence length="344" mass="39726">MEGFDWKQTIKINIVLLKIVGLWPGGDGTYECNFYTFYEIFSLLFIQISHIAVQTVNLIFILNDIQAVTGVIFALLMEILGMLKAYCLVTNMKMLKQLMITVNSDLFQPKSHRQRNLIQPNLDAWKAILTYLHQFVAINCISLVNVNIDSLIAALNMYIGAQFDILCDDVRHLHDDGEDAPVDVTQKLKKCVTHHREILKFAENVNYFYNWLIFSEFFVGGICIGMSMFQLSVVAPLSSEFYSFISYTVLISLQVFMYCWFGNKIELKSSQLPYAVFESDWTDLSPEVKKLLIIFTLRIAKPLKMSAFGLFYLSLETFVRVIFLEHLGLILHFFVKLMHENKIL</sequence>
<dbReference type="GO" id="GO:0005549">
    <property type="term" value="F:odorant binding"/>
    <property type="evidence" value="ECO:0007669"/>
    <property type="project" value="InterPro"/>
</dbReference>
<keyword evidence="2" id="KW-1003">Cell membrane</keyword>
<evidence type="ECO:0000313" key="12">
    <source>
        <dbReference type="Proteomes" id="UP000292052"/>
    </source>
</evidence>
<reference evidence="11 12" key="1">
    <citation type="submission" date="2017-03" db="EMBL/GenBank/DDBJ databases">
        <title>Genome of the blue death feigning beetle - Asbolus verrucosus.</title>
        <authorList>
            <person name="Rider S.D."/>
        </authorList>
    </citation>
    <scope>NUCLEOTIDE SEQUENCE [LARGE SCALE GENOMIC DNA]</scope>
    <source>
        <strain evidence="11">Butters</strain>
        <tissue evidence="11">Head and leg muscle</tissue>
    </source>
</reference>
<evidence type="ECO:0000256" key="7">
    <source>
        <dbReference type="ARBA" id="ARBA00023136"/>
    </source>
</evidence>
<feature type="transmembrane region" description="Helical" evidence="10">
    <location>
        <begin position="40"/>
        <end position="62"/>
    </location>
</feature>
<evidence type="ECO:0000256" key="9">
    <source>
        <dbReference type="ARBA" id="ARBA00023224"/>
    </source>
</evidence>